<dbReference type="Pfam" id="PF15892">
    <property type="entry name" value="BNR_4"/>
    <property type="match status" value="1"/>
</dbReference>
<evidence type="ECO:0000313" key="3">
    <source>
        <dbReference type="Proteomes" id="UP001596417"/>
    </source>
</evidence>
<evidence type="ECO:0000313" key="2">
    <source>
        <dbReference type="EMBL" id="MFC7192912.1"/>
    </source>
</evidence>
<dbReference type="RefSeq" id="WP_248910441.1">
    <property type="nucleotide sequence ID" value="NZ_CP109982.1"/>
</dbReference>
<evidence type="ECO:0000256" key="1">
    <source>
        <dbReference type="SAM" id="MobiDB-lite"/>
    </source>
</evidence>
<dbReference type="AlphaFoldDB" id="A0ABD5YX29"/>
<dbReference type="Proteomes" id="UP001596417">
    <property type="component" value="Unassembled WGS sequence"/>
</dbReference>
<organism evidence="2 3">
    <name type="scientific">Halocatena marina</name>
    <dbReference type="NCBI Taxonomy" id="2934937"/>
    <lineage>
        <taxon>Archaea</taxon>
        <taxon>Methanobacteriati</taxon>
        <taxon>Methanobacteriota</taxon>
        <taxon>Stenosarchaea group</taxon>
        <taxon>Halobacteria</taxon>
        <taxon>Halobacteriales</taxon>
        <taxon>Natronomonadaceae</taxon>
        <taxon>Halocatena</taxon>
    </lineage>
</organism>
<accession>A0ABD5YX29</accession>
<feature type="region of interest" description="Disordered" evidence="1">
    <location>
        <begin position="413"/>
        <end position="435"/>
    </location>
</feature>
<dbReference type="GeneID" id="76202561"/>
<proteinExistence type="predicted"/>
<dbReference type="EMBL" id="JBHTAX010000006">
    <property type="protein sequence ID" value="MFC7192912.1"/>
    <property type="molecule type" value="Genomic_DNA"/>
</dbReference>
<name>A0ABD5YX29_9EURY</name>
<reference evidence="2 3" key="1">
    <citation type="journal article" date="2019" name="Int. J. Syst. Evol. Microbiol.">
        <title>The Global Catalogue of Microorganisms (GCM) 10K type strain sequencing project: providing services to taxonomists for standard genome sequencing and annotation.</title>
        <authorList>
            <consortium name="The Broad Institute Genomics Platform"/>
            <consortium name="The Broad Institute Genome Sequencing Center for Infectious Disease"/>
            <person name="Wu L."/>
            <person name="Ma J."/>
        </authorList>
    </citation>
    <scope>NUCLEOTIDE SEQUENCE [LARGE SCALE GENOMIC DNA]</scope>
    <source>
        <strain evidence="2 3">RDMS1</strain>
    </source>
</reference>
<gene>
    <name evidence="2" type="ORF">ACFQL7_25980</name>
</gene>
<protein>
    <submittedName>
        <fullName evidence="2">BNR repeat-containing protein</fullName>
    </submittedName>
</protein>
<comment type="caution">
    <text evidence="2">The sequence shown here is derived from an EMBL/GenBank/DDBJ whole genome shotgun (WGS) entry which is preliminary data.</text>
</comment>
<keyword evidence="3" id="KW-1185">Reference proteome</keyword>
<sequence length="435" mass="49136">MATNTRFETESSHEVAEAWAGQAAEFDLNTHGEYQFVAFYGADQSIVTGQRRVGEIDWTLTTVTEERNNIWDGHNSLVLAVDDDGYLHLVGDLHVDPLNYYRTTDPLDVTTFEQIESMVGSEEDLVTYPRFFEGPDGELVFEYRHKTCSEGDWIYNVYDTESSTWQRLLDDPLIAGGTQSSAYMQGPVVGPNGYYHMAWCWRDTPAAQTNHDLYYAQSKDLIHWENSRGDTVSTPIGFHGAELIDPVPSHGGMINSQIYLSFDSKQRPVVSYFKFDGDGNTQVYNARAESESVVRPVGWEVYETSDWDYRYTFGGCGGLEGKGIGISGLELGADGRLTQTYSHPKYGSGMWMLDEETLEPIEWRSPWNRYPTVAEPADSESHRTVMWAEDSGHSPEGTLYALRWKVDARNSHWADSDWEAPPPSTLELHELSMSS</sequence>